<accession>A0A9P6UEG5</accession>
<dbReference type="EMBL" id="JAAAIN010004172">
    <property type="protein sequence ID" value="KAG0282571.1"/>
    <property type="molecule type" value="Genomic_DNA"/>
</dbReference>
<keyword evidence="3" id="KW-1185">Reference proteome</keyword>
<name>A0A9P6UEG5_9FUNG</name>
<sequence length="373" mass="41749">MSSVKPIIVDSSLPAMPESRAVYSKHWQALQTGQMLLAGFLPTTINNAEIVVLDDPPPSKERITEPRVAAIRMIPSEALALEAYSMLQTAQKKSSNPWGIHVAGIGSFTPGALGLLVGAAQTRAFVDKIKEVLRWMSNEPDTIFVEWFRSILLDTPGVMTKSFQSTTGISLAISSALDLRMETYVDDETVRVAMELFSESYGANGQYLFIPPIQIQLWQQNLYKEWRKSDFEGGKVKKAFAVVHMPGSSGSCALNALNAIEREVNRKTERWTHLRSAYHRLRLLKLVTGFSKIDYQKDEDSLRDSDSTEDNRRCSQNGRGIEDRVEGQYKEGIKDNGQANQDRKEDLEEGAAEDEGQDREDTKDNGQASQDRK</sequence>
<evidence type="ECO:0000313" key="3">
    <source>
        <dbReference type="Proteomes" id="UP000823405"/>
    </source>
</evidence>
<protein>
    <submittedName>
        <fullName evidence="2">Uncharacterized protein</fullName>
    </submittedName>
</protein>
<feature type="non-terminal residue" evidence="2">
    <location>
        <position position="373"/>
    </location>
</feature>
<evidence type="ECO:0000313" key="2">
    <source>
        <dbReference type="EMBL" id="KAG0282571.1"/>
    </source>
</evidence>
<feature type="compositionally biased region" description="Basic and acidic residues" evidence="1">
    <location>
        <begin position="359"/>
        <end position="373"/>
    </location>
</feature>
<feature type="region of interest" description="Disordered" evidence="1">
    <location>
        <begin position="298"/>
        <end position="373"/>
    </location>
</feature>
<comment type="caution">
    <text evidence="2">The sequence shown here is derived from an EMBL/GenBank/DDBJ whole genome shotgun (WGS) entry which is preliminary data.</text>
</comment>
<feature type="compositionally biased region" description="Acidic residues" evidence="1">
    <location>
        <begin position="347"/>
        <end position="358"/>
    </location>
</feature>
<dbReference type="AlphaFoldDB" id="A0A9P6UEG5"/>
<organism evidence="2 3">
    <name type="scientific">Linnemannia gamsii</name>
    <dbReference type="NCBI Taxonomy" id="64522"/>
    <lineage>
        <taxon>Eukaryota</taxon>
        <taxon>Fungi</taxon>
        <taxon>Fungi incertae sedis</taxon>
        <taxon>Mucoromycota</taxon>
        <taxon>Mortierellomycotina</taxon>
        <taxon>Mortierellomycetes</taxon>
        <taxon>Mortierellales</taxon>
        <taxon>Mortierellaceae</taxon>
        <taxon>Linnemannia</taxon>
    </lineage>
</organism>
<dbReference type="Proteomes" id="UP000823405">
    <property type="component" value="Unassembled WGS sequence"/>
</dbReference>
<feature type="compositionally biased region" description="Basic and acidic residues" evidence="1">
    <location>
        <begin position="320"/>
        <end position="334"/>
    </location>
</feature>
<evidence type="ECO:0000256" key="1">
    <source>
        <dbReference type="SAM" id="MobiDB-lite"/>
    </source>
</evidence>
<feature type="compositionally biased region" description="Basic and acidic residues" evidence="1">
    <location>
        <begin position="298"/>
        <end position="313"/>
    </location>
</feature>
<dbReference type="OrthoDB" id="2447396at2759"/>
<reference evidence="2" key="1">
    <citation type="journal article" date="2020" name="Fungal Divers.">
        <title>Resolving the Mortierellaceae phylogeny through synthesis of multi-gene phylogenetics and phylogenomics.</title>
        <authorList>
            <person name="Vandepol N."/>
            <person name="Liber J."/>
            <person name="Desiro A."/>
            <person name="Na H."/>
            <person name="Kennedy M."/>
            <person name="Barry K."/>
            <person name="Grigoriev I.V."/>
            <person name="Miller A.N."/>
            <person name="O'Donnell K."/>
            <person name="Stajich J.E."/>
            <person name="Bonito G."/>
        </authorList>
    </citation>
    <scope>NUCLEOTIDE SEQUENCE</scope>
    <source>
        <strain evidence="2">NVP60</strain>
    </source>
</reference>
<gene>
    <name evidence="2" type="ORF">BGZ97_008938</name>
</gene>
<proteinExistence type="predicted"/>